<sequence>MQIQQLFSKRVGVIATMHKKEKVIAPLLQQELDIKTIVPPNFNTDVFGTFTREIKRPGNQITAAKLKAEKALKMTGESLAIASEGSFVPHPLVPYIYSNREIVILLDKQNEIEIIGEEFSIDTNFNHQIVENLPEAYDFAKKVGFPEHGLVVSWSDAAKNSMEIIKGITTAAKLQETIQTALNNSVDGKVSLETDMRALYNPTRMKNIAKATLDLLNKIKSLCPQCSAPGFAITEKIAGLPCEMCSIPTSLTLSVIYHCQKCGFKQEKLFPNGREFADPAQCMYCNP</sequence>
<name>A0A1Z4GDY8_9CYAN</name>
<dbReference type="AlphaFoldDB" id="A0A1Z4GDY8"/>
<reference evidence="2 3" key="1">
    <citation type="submission" date="2017-06" db="EMBL/GenBank/DDBJ databases">
        <title>Genome sequencing of cyanobaciteial culture collection at National Institute for Environmental Studies (NIES).</title>
        <authorList>
            <person name="Hirose Y."/>
            <person name="Shimura Y."/>
            <person name="Fujisawa T."/>
            <person name="Nakamura Y."/>
            <person name="Kawachi M."/>
        </authorList>
    </citation>
    <scope>NUCLEOTIDE SEQUENCE [LARGE SCALE GENOMIC DNA]</scope>
    <source>
        <strain evidence="2 3">NIES-21</strain>
    </source>
</reference>
<dbReference type="OrthoDB" id="9793837at2"/>
<keyword evidence="3" id="KW-1185">Reference proteome</keyword>
<dbReference type="EMBL" id="AP018174">
    <property type="protein sequence ID" value="BAY15731.1"/>
    <property type="molecule type" value="Genomic_DNA"/>
</dbReference>
<dbReference type="InterPro" id="IPR046612">
    <property type="entry name" value="DUF6671"/>
</dbReference>
<evidence type="ECO:0000313" key="2">
    <source>
        <dbReference type="EMBL" id="BAY15731.1"/>
    </source>
</evidence>
<protein>
    <recommendedName>
        <fullName evidence="1">DUF6671 domain-containing protein</fullName>
    </recommendedName>
</protein>
<accession>A0A1Z4GDY8</accession>
<dbReference type="Pfam" id="PF20376">
    <property type="entry name" value="DUF6671"/>
    <property type="match status" value="1"/>
</dbReference>
<dbReference type="Proteomes" id="UP000218287">
    <property type="component" value="Chromosome"/>
</dbReference>
<proteinExistence type="predicted"/>
<evidence type="ECO:0000259" key="1">
    <source>
        <dbReference type="Pfam" id="PF20376"/>
    </source>
</evidence>
<organism evidence="2 3">
    <name type="scientific">Anabaenopsis circularis NIES-21</name>
    <dbReference type="NCBI Taxonomy" id="1085406"/>
    <lineage>
        <taxon>Bacteria</taxon>
        <taxon>Bacillati</taxon>
        <taxon>Cyanobacteriota</taxon>
        <taxon>Cyanophyceae</taxon>
        <taxon>Nostocales</taxon>
        <taxon>Nodulariaceae</taxon>
        <taxon>Anabaenopsis</taxon>
    </lineage>
</organism>
<gene>
    <name evidence="2" type="ORF">NIES21_15500</name>
</gene>
<evidence type="ECO:0000313" key="3">
    <source>
        <dbReference type="Proteomes" id="UP000218287"/>
    </source>
</evidence>
<feature type="domain" description="DUF6671" evidence="1">
    <location>
        <begin position="67"/>
        <end position="287"/>
    </location>
</feature>